<sequence length="87" mass="9834">MGDAARYLRRNLTKSNWTELESVAIPEDPLEEASRGSIATSEPIFRFQKLSRLVIIASTSSSCNLQAQVVWQIFLYICSSKFSHLLI</sequence>
<proteinExistence type="predicted"/>
<gene>
    <name evidence="1" type="ORF">RclHR1_01270011</name>
</gene>
<keyword evidence="2" id="KW-1185">Reference proteome</keyword>
<evidence type="ECO:0000313" key="1">
    <source>
        <dbReference type="EMBL" id="GBB86265.1"/>
    </source>
</evidence>
<reference evidence="1 2" key="1">
    <citation type="submission" date="2017-11" db="EMBL/GenBank/DDBJ databases">
        <title>The genome of Rhizophagus clarus HR1 reveals common genetic basis of auxotrophy among arbuscular mycorrhizal fungi.</title>
        <authorList>
            <person name="Kobayashi Y."/>
        </authorList>
    </citation>
    <scope>NUCLEOTIDE SEQUENCE [LARGE SCALE GENOMIC DNA]</scope>
    <source>
        <strain evidence="1 2">HR1</strain>
    </source>
</reference>
<protein>
    <submittedName>
        <fullName evidence="1">Uncharacterized protein</fullName>
    </submittedName>
</protein>
<dbReference type="Proteomes" id="UP000247702">
    <property type="component" value="Unassembled WGS sequence"/>
</dbReference>
<dbReference type="AlphaFoldDB" id="A0A2Z6Q9Q4"/>
<dbReference type="EMBL" id="BEXD01000302">
    <property type="protein sequence ID" value="GBB86265.1"/>
    <property type="molecule type" value="Genomic_DNA"/>
</dbReference>
<organism evidence="1 2">
    <name type="scientific">Rhizophagus clarus</name>
    <dbReference type="NCBI Taxonomy" id="94130"/>
    <lineage>
        <taxon>Eukaryota</taxon>
        <taxon>Fungi</taxon>
        <taxon>Fungi incertae sedis</taxon>
        <taxon>Mucoromycota</taxon>
        <taxon>Glomeromycotina</taxon>
        <taxon>Glomeromycetes</taxon>
        <taxon>Glomerales</taxon>
        <taxon>Glomeraceae</taxon>
        <taxon>Rhizophagus</taxon>
    </lineage>
</organism>
<name>A0A2Z6Q9Q4_9GLOM</name>
<accession>A0A2Z6Q9Q4</accession>
<comment type="caution">
    <text evidence="1">The sequence shown here is derived from an EMBL/GenBank/DDBJ whole genome shotgun (WGS) entry which is preliminary data.</text>
</comment>
<evidence type="ECO:0000313" key="2">
    <source>
        <dbReference type="Proteomes" id="UP000247702"/>
    </source>
</evidence>